<feature type="domain" description="WCX" evidence="2">
    <location>
        <begin position="256"/>
        <end position="330"/>
    </location>
</feature>
<organism evidence="3 4">
    <name type="scientific">Anaeromyxobacter oryzae</name>
    <dbReference type="NCBI Taxonomy" id="2918170"/>
    <lineage>
        <taxon>Bacteria</taxon>
        <taxon>Pseudomonadati</taxon>
        <taxon>Myxococcota</taxon>
        <taxon>Myxococcia</taxon>
        <taxon>Myxococcales</taxon>
        <taxon>Cystobacterineae</taxon>
        <taxon>Anaeromyxobacteraceae</taxon>
        <taxon>Anaeromyxobacter</taxon>
    </lineage>
</organism>
<proteinExistence type="predicted"/>
<evidence type="ECO:0000259" key="2">
    <source>
        <dbReference type="Pfam" id="PF25583"/>
    </source>
</evidence>
<dbReference type="PROSITE" id="PS52050">
    <property type="entry name" value="WYL"/>
    <property type="match status" value="1"/>
</dbReference>
<reference evidence="4" key="1">
    <citation type="journal article" date="2022" name="Int. J. Syst. Evol. Microbiol.">
        <title>Anaeromyxobacter oryzae sp. nov., Anaeromyxobacter diazotrophicus sp. nov. and Anaeromyxobacter paludicola sp. nov., isolated from paddy soils.</title>
        <authorList>
            <person name="Itoh H."/>
            <person name="Xu Z."/>
            <person name="Mise K."/>
            <person name="Masuda Y."/>
            <person name="Ushijima N."/>
            <person name="Hayakawa C."/>
            <person name="Shiratori Y."/>
            <person name="Senoo K."/>
        </authorList>
    </citation>
    <scope>NUCLEOTIDE SEQUENCE [LARGE SCALE GENOMIC DNA]</scope>
    <source>
        <strain evidence="4">Red232</strain>
    </source>
</reference>
<dbReference type="InterPro" id="IPR026881">
    <property type="entry name" value="WYL_dom"/>
</dbReference>
<dbReference type="PANTHER" id="PTHR34580:SF1">
    <property type="entry name" value="PROTEIN PAFC"/>
    <property type="match status" value="1"/>
</dbReference>
<gene>
    <name evidence="3" type="ORF">AMOR_32260</name>
</gene>
<dbReference type="EMBL" id="AP025591">
    <property type="protein sequence ID" value="BDG04230.1"/>
    <property type="molecule type" value="Genomic_DNA"/>
</dbReference>
<evidence type="ECO:0000313" key="4">
    <source>
        <dbReference type="Proteomes" id="UP001162891"/>
    </source>
</evidence>
<evidence type="ECO:0000259" key="1">
    <source>
        <dbReference type="Pfam" id="PF13280"/>
    </source>
</evidence>
<dbReference type="Pfam" id="PF25583">
    <property type="entry name" value="WCX"/>
    <property type="match status" value="1"/>
</dbReference>
<dbReference type="Pfam" id="PF13280">
    <property type="entry name" value="WYL"/>
    <property type="match status" value="1"/>
</dbReference>
<protein>
    <submittedName>
        <fullName evidence="3">WYL domain-containing protein</fullName>
    </submittedName>
</protein>
<dbReference type="PANTHER" id="PTHR34580">
    <property type="match status" value="1"/>
</dbReference>
<evidence type="ECO:0000313" key="3">
    <source>
        <dbReference type="EMBL" id="BDG04230.1"/>
    </source>
</evidence>
<dbReference type="InterPro" id="IPR057727">
    <property type="entry name" value="WCX_dom"/>
</dbReference>
<dbReference type="Proteomes" id="UP001162891">
    <property type="component" value="Chromosome"/>
</dbReference>
<feature type="domain" description="WYL" evidence="1">
    <location>
        <begin position="155"/>
        <end position="221"/>
    </location>
</feature>
<dbReference type="InterPro" id="IPR051534">
    <property type="entry name" value="CBASS_pafABC_assoc_protein"/>
</dbReference>
<accession>A0ABN6MX35</accession>
<name>A0ABN6MX35_9BACT</name>
<keyword evidence="4" id="KW-1185">Reference proteome</keyword>
<dbReference type="RefSeq" id="WP_248352595.1">
    <property type="nucleotide sequence ID" value="NZ_AP025591.1"/>
</dbReference>
<sequence>MQKDQRLLDVAALLLKAAEPVSWREIQEQFPDDYGGTGEAAIRKFERDKADLLELGIPIRYVAGDEDLPAGYLIDRDEFYLPDLKLPPEDLALLYVAGSAALASGAFPYGRDLAHALSKLSFAARAPGASESAALAARRLTEDAGEARPEVAQWVEELSRAIAAKKRVHLAYLGAERRERTERDVDPYGLFQKGGAWFLAGHCHLRKDIRTFHLSRIESLSMNAAAPRTPDFEPRKDFSIAAYATREAWEYGVHAPVRCRVRLEPPIPAEVLASFGPRARTKDEGGAALVEVDATNQEGLLRHVLALGERAEILAPKALRERAREVLASLARGLA</sequence>